<accession>E6REG0</accession>
<name>E6REG0_CRYGW</name>
<dbReference type="InterPro" id="IPR040521">
    <property type="entry name" value="KDZ"/>
</dbReference>
<feature type="compositionally biased region" description="Polar residues" evidence="1">
    <location>
        <begin position="517"/>
        <end position="528"/>
    </location>
</feature>
<dbReference type="EMBL" id="CP000297">
    <property type="protein sequence ID" value="ADV25164.1"/>
    <property type="molecule type" value="Genomic_DNA"/>
</dbReference>
<dbReference type="KEGG" id="cgi:CGB_L0035C"/>
<evidence type="ECO:0000313" key="3">
    <source>
        <dbReference type="Proteomes" id="UP000007805"/>
    </source>
</evidence>
<dbReference type="PANTHER" id="PTHR33096:SF1">
    <property type="entry name" value="CXC1-LIKE CYSTEINE CLUSTER ASSOCIATED WITH KDZ TRANSPOSASES DOMAIN-CONTAINING PROTEIN"/>
    <property type="match status" value="1"/>
</dbReference>
<sequence length="703" mass="79926">MQRVIHVYRDLILREETVKAKLLRLTESDAMAIKCPLCFGPRREGDMFKKELDILVACDGNFTHSRAENAAKNDFSNMDPLIFLDAKFVQAAKQRVDNQKEQVDDNCSSAWKAKDGGVDSKAFKGKADNGLFALVCPHEVCLKLVNLYKSGEKMYYPWPLLEWLFAEVAGDDARIGLLYDVACNFEAHLKKISLSLQNPLSWLKDHYRITRERLGEALNGLKRAEGEVWTAEKLKAEWEAQKANQSKAGERSDAQLRDQKYRELGLMVAEADAFIVAWQGLEEALKNNDQAGAIQKANAAKAIATRHETLKRDISRKARDLMGPDREYLCAADANWGSDLRFVEGEEDLQCFCRVHEALCNLQRRAIAYRMTVEPILKTRSGAMERLGKLNCGSETAIEHYAKNFPSRQPRQLARSVQEVLAKKPDDPFWSDILFETKDAAWAFDRTCQLGIKALQMRDRCLEEFRRLRTETARLIRRTIERQERIDKNLDLWIFALKLTEQSSEEGGSEDEGEAIGQNTGNGLQSTKSELREGHRALELRWMGDGLVGVWENQPDPSLWRDQCDDEVKNEMKDKWAEGEREVRQMLDILKNRNVEYSKMAKERGFVGGAINFSEIIEEIEGRSGAAGSFRRLRDLMFELKGETAGESLSNSRDDSESMEIDTVPESHGVGNEEEYGDDGLLVLEEDVEDVDEVQEAILHLAI</sequence>
<proteinExistence type="predicted"/>
<keyword evidence="3" id="KW-1185">Reference proteome</keyword>
<feature type="compositionally biased region" description="Acidic residues" evidence="1">
    <location>
        <begin position="504"/>
        <end position="514"/>
    </location>
</feature>
<dbReference type="OrthoDB" id="3364670at2759"/>
<dbReference type="GeneID" id="10185485"/>
<evidence type="ECO:0000313" key="2">
    <source>
        <dbReference type="EMBL" id="ADV25164.1"/>
    </source>
</evidence>
<dbReference type="HOGENOM" id="CLU_010315_0_0_1"/>
<feature type="region of interest" description="Disordered" evidence="1">
    <location>
        <begin position="644"/>
        <end position="675"/>
    </location>
</feature>
<reference key="2">
    <citation type="journal article" date="2011" name="MBio">
        <title>Genome variation in Cryptococcus gattii, an emerging pathogen of immunocompetent hosts.</title>
        <authorList>
            <person name="D'Souza C.A."/>
            <person name="Kronstad J.W."/>
            <person name="Taylor G."/>
            <person name="Warren R."/>
            <person name="Yuen M."/>
            <person name="Hu G."/>
            <person name="Jung W.H."/>
            <person name="Sham A."/>
            <person name="Kidd S.E."/>
            <person name="Tangen K."/>
            <person name="Lee N."/>
            <person name="Zeilmaker T."/>
            <person name="Sawkins J."/>
            <person name="McVicker G."/>
            <person name="Shah S."/>
            <person name="Gnerre S."/>
            <person name="Griggs A."/>
            <person name="Zeng Q."/>
            <person name="Bartlett K."/>
            <person name="Li W."/>
            <person name="Wang X."/>
            <person name="Heitman J."/>
            <person name="Stajich J.E."/>
            <person name="Fraser J.A."/>
            <person name="Meyer W."/>
            <person name="Carter D."/>
            <person name="Schein J."/>
            <person name="Krzywinski M."/>
            <person name="Kwong-Chung K.J."/>
            <person name="Varma A."/>
            <person name="Wang J."/>
            <person name="Brunham R."/>
            <person name="Fyfe M."/>
            <person name="Ouellette B.F.F."/>
            <person name="Siddiqui A."/>
            <person name="Marra M."/>
            <person name="Jones S."/>
            <person name="Holt R."/>
            <person name="Birren B.W."/>
            <person name="Galagan J.E."/>
            <person name="Cuomo C.A."/>
        </authorList>
    </citation>
    <scope>NUCLEOTIDE SEQUENCE</scope>
    <source>
        <strain>WM276</strain>
    </source>
</reference>
<gene>
    <name evidence="2" type="ordered locus">CGB_L0035C</name>
</gene>
<evidence type="ECO:0000256" key="1">
    <source>
        <dbReference type="SAM" id="MobiDB-lite"/>
    </source>
</evidence>
<organism evidence="2 3">
    <name type="scientific">Cryptococcus gattii serotype B (strain WM276 / ATCC MYA-4071)</name>
    <name type="common">Filobasidiella gattii</name>
    <name type="synonym">Cryptococcus bacillisporus</name>
    <dbReference type="NCBI Taxonomy" id="367775"/>
    <lineage>
        <taxon>Eukaryota</taxon>
        <taxon>Fungi</taxon>
        <taxon>Dikarya</taxon>
        <taxon>Basidiomycota</taxon>
        <taxon>Agaricomycotina</taxon>
        <taxon>Tremellomycetes</taxon>
        <taxon>Tremellales</taxon>
        <taxon>Cryptococcaceae</taxon>
        <taxon>Cryptococcus</taxon>
        <taxon>Cryptococcus gattii species complex</taxon>
    </lineage>
</organism>
<evidence type="ECO:0008006" key="4">
    <source>
        <dbReference type="Google" id="ProtNLM"/>
    </source>
</evidence>
<feature type="region of interest" description="Disordered" evidence="1">
    <location>
        <begin position="504"/>
        <end position="529"/>
    </location>
</feature>
<dbReference type="RefSeq" id="XP_003196951.1">
    <property type="nucleotide sequence ID" value="XM_003196903.1"/>
</dbReference>
<dbReference type="VEuPathDB" id="FungiDB:CGB_L0035C"/>
<dbReference type="Proteomes" id="UP000007805">
    <property type="component" value="Chromosome L"/>
</dbReference>
<dbReference type="eggNOG" id="ENOG502S2AH">
    <property type="taxonomic scope" value="Eukaryota"/>
</dbReference>
<protein>
    <recommendedName>
        <fullName evidence="4">CxC1-like cysteine cluster associated with KDZ transposases domain-containing protein</fullName>
    </recommendedName>
</protein>
<dbReference type="PANTHER" id="PTHR33096">
    <property type="entry name" value="CXC2 DOMAIN-CONTAINING PROTEIN"/>
    <property type="match status" value="1"/>
</dbReference>
<reference evidence="2 3" key="1">
    <citation type="journal article" date="2011" name="MBio">
        <title>Genome variation in Cryptococcus gattii, an emerging pathogen of immunocompetent hosts.</title>
        <authorList>
            <person name="D'Souza C.A."/>
            <person name="Kronstad J.W."/>
            <person name="Taylor G."/>
            <person name="Warren R."/>
            <person name="Yuen M."/>
            <person name="Hu G."/>
            <person name="Jung W.H."/>
            <person name="Sham A."/>
            <person name="Kidd S.E."/>
            <person name="Tangen K."/>
            <person name="Lee N."/>
            <person name="Zeilmaker T."/>
            <person name="Sawkins J."/>
            <person name="McVicker G."/>
            <person name="Shah S."/>
            <person name="Gnerre S."/>
            <person name="Griggs A."/>
            <person name="Zeng Q."/>
            <person name="Bartlett K."/>
            <person name="Li W."/>
            <person name="Wang X."/>
            <person name="Heitman J."/>
            <person name="Stajich J.E."/>
            <person name="Fraser J.A."/>
            <person name="Meyer W."/>
            <person name="Carter D."/>
            <person name="Schein J."/>
            <person name="Krzywinski M."/>
            <person name="Kwon-Chung K.J."/>
            <person name="Varma A."/>
            <person name="Wang J."/>
            <person name="Brunham R."/>
            <person name="Fyfe M."/>
            <person name="Ouellette B.F."/>
            <person name="Siddiqui A."/>
            <person name="Marra M."/>
            <person name="Jones S."/>
            <person name="Holt R."/>
            <person name="Birren B.W."/>
            <person name="Galagan J.E."/>
            <person name="Cuomo C.A."/>
        </authorList>
    </citation>
    <scope>NUCLEOTIDE SEQUENCE [LARGE SCALE GENOMIC DNA]</scope>
    <source>
        <strain evidence="3">WM276 / ATCC MYA-4071</strain>
    </source>
</reference>
<dbReference type="AlphaFoldDB" id="E6REG0"/>
<dbReference type="Pfam" id="PF18758">
    <property type="entry name" value="KDZ"/>
    <property type="match status" value="1"/>
</dbReference>